<protein>
    <recommendedName>
        <fullName evidence="3 7">Aspartate carbamoyltransferase regulatory chain</fullName>
    </recommendedName>
</protein>
<dbReference type="Gene3D" id="2.30.30.20">
    <property type="entry name" value="Aspartate carbamoyltransferase regulatory subunit, C-terminal domain"/>
    <property type="match status" value="1"/>
</dbReference>
<evidence type="ECO:0000259" key="8">
    <source>
        <dbReference type="Pfam" id="PF01948"/>
    </source>
</evidence>
<evidence type="ECO:0000256" key="6">
    <source>
        <dbReference type="ARBA" id="ARBA00022975"/>
    </source>
</evidence>
<dbReference type="Pfam" id="PF02748">
    <property type="entry name" value="PyrI_C"/>
    <property type="match status" value="1"/>
</dbReference>
<keyword evidence="11" id="KW-1185">Reference proteome</keyword>
<organism evidence="10 11">
    <name type="scientific">Vogesella aquatica</name>
    <dbReference type="NCBI Taxonomy" id="2984206"/>
    <lineage>
        <taxon>Bacteria</taxon>
        <taxon>Pseudomonadati</taxon>
        <taxon>Pseudomonadota</taxon>
        <taxon>Betaproteobacteria</taxon>
        <taxon>Neisseriales</taxon>
        <taxon>Chromobacteriaceae</taxon>
        <taxon>Vogesella</taxon>
    </lineage>
</organism>
<feature type="binding site" evidence="7">
    <location>
        <position position="110"/>
    </location>
    <ligand>
        <name>Zn(2+)</name>
        <dbReference type="ChEBI" id="CHEBI:29105"/>
    </ligand>
</feature>
<evidence type="ECO:0000256" key="3">
    <source>
        <dbReference type="ARBA" id="ARBA00021764"/>
    </source>
</evidence>
<dbReference type="GO" id="GO:0004070">
    <property type="term" value="F:aspartate carbamoyltransferase activity"/>
    <property type="evidence" value="ECO:0007669"/>
    <property type="project" value="UniProtKB-EC"/>
</dbReference>
<keyword evidence="10" id="KW-0808">Transferase</keyword>
<evidence type="ECO:0000256" key="7">
    <source>
        <dbReference type="HAMAP-Rule" id="MF_00002"/>
    </source>
</evidence>
<comment type="cofactor">
    <cofactor evidence="7">
        <name>Zn(2+)</name>
        <dbReference type="ChEBI" id="CHEBI:29105"/>
    </cofactor>
    <text evidence="7">Binds 1 zinc ion per subunit.</text>
</comment>
<name>A0ABT5IUK3_9NEIS</name>
<comment type="function">
    <text evidence="1 7">Involved in allosteric regulation of aspartate carbamoyltransferase.</text>
</comment>
<evidence type="ECO:0000256" key="2">
    <source>
        <dbReference type="ARBA" id="ARBA00010498"/>
    </source>
</evidence>
<evidence type="ECO:0000259" key="9">
    <source>
        <dbReference type="Pfam" id="PF02748"/>
    </source>
</evidence>
<keyword evidence="6 7" id="KW-0665">Pyrimidine biosynthesis</keyword>
<dbReference type="InterPro" id="IPR020545">
    <property type="entry name" value="Asp_carbamoyltransf_reg_N"/>
</dbReference>
<dbReference type="NCBIfam" id="TIGR00240">
    <property type="entry name" value="ATCase_reg"/>
    <property type="match status" value="1"/>
</dbReference>
<dbReference type="Pfam" id="PF01948">
    <property type="entry name" value="PyrI"/>
    <property type="match status" value="1"/>
</dbReference>
<dbReference type="InterPro" id="IPR020542">
    <property type="entry name" value="Asp_carbamoyltrfase_reg_C"/>
</dbReference>
<evidence type="ECO:0000313" key="11">
    <source>
        <dbReference type="Proteomes" id="UP001219956"/>
    </source>
</evidence>
<feature type="domain" description="Aspartate carbamoyltransferase regulatory subunit N-terminal" evidence="8">
    <location>
        <begin position="9"/>
        <end position="98"/>
    </location>
</feature>
<keyword evidence="5 7" id="KW-0862">Zinc</keyword>
<dbReference type="Proteomes" id="UP001219956">
    <property type="component" value="Unassembled WGS sequence"/>
</dbReference>
<evidence type="ECO:0000256" key="5">
    <source>
        <dbReference type="ARBA" id="ARBA00022833"/>
    </source>
</evidence>
<dbReference type="PANTHER" id="PTHR35805:SF1">
    <property type="entry name" value="ASPARTATE CARBAMOYLTRANSFERASE REGULATORY CHAIN"/>
    <property type="match status" value="1"/>
</dbReference>
<dbReference type="HAMAP" id="MF_00002">
    <property type="entry name" value="Asp_carb_tr_reg"/>
    <property type="match status" value="1"/>
</dbReference>
<feature type="domain" description="Aspartate carbamoyltransferase regulatory subunit C-terminal" evidence="9">
    <location>
        <begin position="103"/>
        <end position="151"/>
    </location>
</feature>
<evidence type="ECO:0000256" key="4">
    <source>
        <dbReference type="ARBA" id="ARBA00022723"/>
    </source>
</evidence>
<reference evidence="10 11" key="1">
    <citation type="submission" date="2023-01" db="EMBL/GenBank/DDBJ databases">
        <title>Novel species of the genus Vogesella isolated from rivers.</title>
        <authorList>
            <person name="Lu H."/>
        </authorList>
    </citation>
    <scope>NUCLEOTIDE SEQUENCE [LARGE SCALE GENOMIC DNA]</scope>
    <source>
        <strain evidence="10 11">DC21W</strain>
    </source>
</reference>
<dbReference type="InterPro" id="IPR036792">
    <property type="entry name" value="Asp_carbatrfase_reg_C_sf"/>
</dbReference>
<dbReference type="RefSeq" id="WP_017507672.1">
    <property type="nucleotide sequence ID" value="NZ_JAQQLF010000001.1"/>
</dbReference>
<accession>A0ABT5IUK3</accession>
<feature type="binding site" evidence="7">
    <location>
        <position position="142"/>
    </location>
    <ligand>
        <name>Zn(2+)</name>
        <dbReference type="ChEBI" id="CHEBI:29105"/>
    </ligand>
</feature>
<feature type="binding site" evidence="7">
    <location>
        <position position="139"/>
    </location>
    <ligand>
        <name>Zn(2+)</name>
        <dbReference type="ChEBI" id="CHEBI:29105"/>
    </ligand>
</feature>
<comment type="subunit">
    <text evidence="7">Contains catalytic and regulatory chains.</text>
</comment>
<comment type="caution">
    <text evidence="10">The sequence shown here is derived from an EMBL/GenBank/DDBJ whole genome shotgun (WGS) entry which is preliminary data.</text>
</comment>
<dbReference type="InterPro" id="IPR036793">
    <property type="entry name" value="Asp_carbatrfase_reg_N_sf"/>
</dbReference>
<comment type="similarity">
    <text evidence="2 7">Belongs to the PyrI family.</text>
</comment>
<dbReference type="SUPFAM" id="SSF54893">
    <property type="entry name" value="Aspartate carbamoyltransferase, Regulatory-chain, N-terminal domain"/>
    <property type="match status" value="1"/>
</dbReference>
<evidence type="ECO:0000256" key="1">
    <source>
        <dbReference type="ARBA" id="ARBA00002565"/>
    </source>
</evidence>
<dbReference type="InterPro" id="IPR002801">
    <property type="entry name" value="Asp_carbamoylTrfase_reg"/>
</dbReference>
<keyword evidence="4 7" id="KW-0479">Metal-binding</keyword>
<sequence length="155" mass="17111">MSEKVYARNVEALKNGTVIDHIPAGLGLRILDLFELTSYGERVTVGLNLSSGHMGNKDLIKVENLVLTEGQANELALLAPKCTVSVIENFEVVRKQKLAIPAEVTDLFACPNSNCVSHVEPVQSHFSVRVTEHDTKMKCKYCEKVFSKDIVVAVR</sequence>
<dbReference type="Gene3D" id="3.30.70.140">
    <property type="entry name" value="Aspartate carbamoyltransferase regulatory subunit, N-terminal domain"/>
    <property type="match status" value="1"/>
</dbReference>
<dbReference type="PANTHER" id="PTHR35805">
    <property type="entry name" value="ASPARTATE CARBAMOYLTRANSFERASE REGULATORY CHAIN"/>
    <property type="match status" value="1"/>
</dbReference>
<proteinExistence type="inferred from homology"/>
<gene>
    <name evidence="7 10" type="primary">pyrI</name>
    <name evidence="10" type="ORF">PQU95_01325</name>
</gene>
<dbReference type="SUPFAM" id="SSF57825">
    <property type="entry name" value="Aspartate carbamoyltransferase, Regulatory-chain, C-terminal domain"/>
    <property type="match status" value="1"/>
</dbReference>
<dbReference type="EMBL" id="JAQQLF010000001">
    <property type="protein sequence ID" value="MDC7715863.1"/>
    <property type="molecule type" value="Genomic_DNA"/>
</dbReference>
<feature type="binding site" evidence="7">
    <location>
        <position position="115"/>
    </location>
    <ligand>
        <name>Zn(2+)</name>
        <dbReference type="ChEBI" id="CHEBI:29105"/>
    </ligand>
</feature>
<evidence type="ECO:0000313" key="10">
    <source>
        <dbReference type="EMBL" id="MDC7715863.1"/>
    </source>
</evidence>